<evidence type="ECO:0000256" key="3">
    <source>
        <dbReference type="ARBA" id="ARBA00022833"/>
    </source>
</evidence>
<dbReference type="GO" id="GO:0046983">
    <property type="term" value="F:protein dimerization activity"/>
    <property type="evidence" value="ECO:0007669"/>
    <property type="project" value="InterPro"/>
</dbReference>
<dbReference type="InterPro" id="IPR029229">
    <property type="entry name" value="Alkyl_sulf_C"/>
</dbReference>
<feature type="domain" description="Metallo-beta-lactamase" evidence="6">
    <location>
        <begin position="133"/>
        <end position="355"/>
    </location>
</feature>
<organism evidence="7 8">
    <name type="scientific">Henriciella mobilis</name>
    <dbReference type="NCBI Taxonomy" id="2305467"/>
    <lineage>
        <taxon>Bacteria</taxon>
        <taxon>Pseudomonadati</taxon>
        <taxon>Pseudomonadota</taxon>
        <taxon>Alphaproteobacteria</taxon>
        <taxon>Hyphomonadales</taxon>
        <taxon>Hyphomonadaceae</taxon>
        <taxon>Henriciella</taxon>
    </lineage>
</organism>
<evidence type="ECO:0000256" key="2">
    <source>
        <dbReference type="ARBA" id="ARBA00022801"/>
    </source>
</evidence>
<dbReference type="PROSITE" id="PS51257">
    <property type="entry name" value="PROKAR_LIPOPROTEIN"/>
    <property type="match status" value="1"/>
</dbReference>
<dbReference type="InterPro" id="IPR038536">
    <property type="entry name" value="Alkyl/aryl-sulf_dimr_sf"/>
</dbReference>
<dbReference type="InterPro" id="IPR052195">
    <property type="entry name" value="Bact_Alkyl/Aryl-Sulfatase"/>
</dbReference>
<dbReference type="InterPro" id="IPR036866">
    <property type="entry name" value="RibonucZ/Hydroxyglut_hydro"/>
</dbReference>
<dbReference type="FunFam" id="3.60.15.30:FF:000001">
    <property type="entry name" value="Alkyl/aryl-sulfatase BDS1"/>
    <property type="match status" value="1"/>
</dbReference>
<evidence type="ECO:0000259" key="6">
    <source>
        <dbReference type="SMART" id="SM00849"/>
    </source>
</evidence>
<dbReference type="Gene3D" id="1.25.40.880">
    <property type="entry name" value="Alkyl sulfatase, dimerisation domain"/>
    <property type="match status" value="1"/>
</dbReference>
<dbReference type="OrthoDB" id="7253658at2"/>
<dbReference type="Gene3D" id="3.30.1050.10">
    <property type="entry name" value="SCP2 sterol-binding domain"/>
    <property type="match status" value="1"/>
</dbReference>
<dbReference type="SUPFAM" id="SSF56281">
    <property type="entry name" value="Metallo-hydrolase/oxidoreductase"/>
    <property type="match status" value="1"/>
</dbReference>
<evidence type="ECO:0000256" key="4">
    <source>
        <dbReference type="ARBA" id="ARBA00033751"/>
    </source>
</evidence>
<dbReference type="AlphaFoldDB" id="A0A399R515"/>
<dbReference type="InterPro" id="IPR029228">
    <property type="entry name" value="Alkyl_sulf_dimr"/>
</dbReference>
<dbReference type="Proteomes" id="UP000266385">
    <property type="component" value="Unassembled WGS sequence"/>
</dbReference>
<dbReference type="InterPro" id="IPR044097">
    <property type="entry name" value="Bds1/SdsA1_MBL-fold"/>
</dbReference>
<proteinExistence type="inferred from homology"/>
<dbReference type="GO" id="GO:0046872">
    <property type="term" value="F:metal ion binding"/>
    <property type="evidence" value="ECO:0007669"/>
    <property type="project" value="UniProtKB-KW"/>
</dbReference>
<keyword evidence="2 7" id="KW-0378">Hydrolase</keyword>
<sequence length="660" mass="70572">MKAGWLAILTVALAACGQPQPDAPDAGEAPDAPPAGQATQATADANAAVAARLPLGDEGDAEDAARGFLAAIEADAILNDEGGVVWSIPQFDFIEGEAPATVNPSLWRQSGLAAKHGLFEVADGIWQVRGYDLSVMSVIEGETGWIIVDPLTVRETAAAGLKLVNDTLGERPVTGVIYTHSHADHFGGARGVVSEADIAERGVPVIAPEGFTESAVAENLLAGNLMQRRAVLMFGNTIPRSAEAVVGTGLGPGLPQGTTGLVLPTEEVGGWGTVRVIDGVTFEFMDAGGTEAPAEFMFYLPEKRALCSAEVATATFHNVLTPRGAKVRDARKWSRVIDRALADYGDRSDLVFASHHWPTWGQANVQQFLKHQRDVYRYVHDQTLRRANAGATMTEAAETIPEPGFSTEDFSTRGYYGTLNHNSKAVYQFYYGWWSGVPADYHALPREETASRYVEAMGGLDAVLSRGAEAFEDGDYRWAAELFNQAVFAAPESQPAKDWLAGAYEQLGFQAESGAWRSYYLTAASELRNGVPDAGAPNLGNADFLKAVPTLDLFDALASRYNPEKLAIDPFSLVFAFTDTGEVVTVEVGRDVAVPRLADGEGAARLSLTRGDFNRLILGQTSARALIESEAMTLEGQMTAPAAFLGALDQPAFWFPVVTP</sequence>
<reference evidence="7 8" key="1">
    <citation type="submission" date="2018-08" db="EMBL/GenBank/DDBJ databases">
        <title>Henriciella mobilis sp. nov., isolated from seawater.</title>
        <authorList>
            <person name="Cheng H."/>
            <person name="Wu Y.-H."/>
            <person name="Xu X.-W."/>
            <person name="Guo L.-L."/>
        </authorList>
    </citation>
    <scope>NUCLEOTIDE SEQUENCE [LARGE SCALE GENOMIC DNA]</scope>
    <source>
        <strain evidence="7 8">JN25</strain>
    </source>
</reference>
<name>A0A399R515_9PROT</name>
<keyword evidence="1" id="KW-0479">Metal-binding</keyword>
<evidence type="ECO:0000256" key="5">
    <source>
        <dbReference type="SAM" id="MobiDB-lite"/>
    </source>
</evidence>
<dbReference type="InterPro" id="IPR036527">
    <property type="entry name" value="SCP2_sterol-bd_dom_sf"/>
</dbReference>
<dbReference type="Gene3D" id="3.60.15.30">
    <property type="entry name" value="Metallo-beta-lactamase domain"/>
    <property type="match status" value="1"/>
</dbReference>
<dbReference type="GO" id="GO:0018909">
    <property type="term" value="P:dodecyl sulfate metabolic process"/>
    <property type="evidence" value="ECO:0007669"/>
    <property type="project" value="InterPro"/>
</dbReference>
<accession>A0A399R515</accession>
<dbReference type="CDD" id="cd07710">
    <property type="entry name" value="arylsulfatase_Sdsa1-like_MBL-fold"/>
    <property type="match status" value="1"/>
</dbReference>
<dbReference type="PANTHER" id="PTHR43223">
    <property type="entry name" value="ALKYL/ARYL-SULFATASE"/>
    <property type="match status" value="1"/>
</dbReference>
<dbReference type="Pfam" id="PF00753">
    <property type="entry name" value="Lactamase_B"/>
    <property type="match status" value="1"/>
</dbReference>
<feature type="region of interest" description="Disordered" evidence="5">
    <location>
        <begin position="20"/>
        <end position="43"/>
    </location>
</feature>
<comment type="caution">
    <text evidence="7">The sequence shown here is derived from an EMBL/GenBank/DDBJ whole genome shotgun (WGS) entry which is preliminary data.</text>
</comment>
<dbReference type="InterPro" id="IPR001279">
    <property type="entry name" value="Metallo-B-lactamas"/>
</dbReference>
<evidence type="ECO:0000256" key="1">
    <source>
        <dbReference type="ARBA" id="ARBA00022723"/>
    </source>
</evidence>
<dbReference type="Pfam" id="PF14864">
    <property type="entry name" value="Alkyl_sulf_C"/>
    <property type="match status" value="1"/>
</dbReference>
<comment type="similarity">
    <text evidence="4">Belongs to the metallo-beta-lactamase superfamily. Type III sulfatase family.</text>
</comment>
<dbReference type="Pfam" id="PF14863">
    <property type="entry name" value="Alkyl_sulf_dimr"/>
    <property type="match status" value="1"/>
</dbReference>
<keyword evidence="8" id="KW-1185">Reference proteome</keyword>
<dbReference type="SUPFAM" id="SSF55718">
    <property type="entry name" value="SCP-like"/>
    <property type="match status" value="1"/>
</dbReference>
<dbReference type="RefSeq" id="WP_119377351.1">
    <property type="nucleotide sequence ID" value="NZ_QWFX01000016.1"/>
</dbReference>
<gene>
    <name evidence="7" type="ORF">D1223_15485</name>
</gene>
<protein>
    <submittedName>
        <fullName evidence="7">MBL fold metallo-hydrolase</fullName>
    </submittedName>
</protein>
<dbReference type="EMBL" id="QWFX01000016">
    <property type="protein sequence ID" value="RIJ26388.1"/>
    <property type="molecule type" value="Genomic_DNA"/>
</dbReference>
<dbReference type="PANTHER" id="PTHR43223:SF1">
    <property type="entry name" value="ALKYL_ARYL-SULFATASE BDS1"/>
    <property type="match status" value="1"/>
</dbReference>
<dbReference type="GO" id="GO:0018741">
    <property type="term" value="F:linear primary-alkylsulfatase activity"/>
    <property type="evidence" value="ECO:0007669"/>
    <property type="project" value="InterPro"/>
</dbReference>
<keyword evidence="3" id="KW-0862">Zinc</keyword>
<evidence type="ECO:0000313" key="8">
    <source>
        <dbReference type="Proteomes" id="UP000266385"/>
    </source>
</evidence>
<dbReference type="SMART" id="SM00849">
    <property type="entry name" value="Lactamase_B"/>
    <property type="match status" value="1"/>
</dbReference>
<evidence type="ECO:0000313" key="7">
    <source>
        <dbReference type="EMBL" id="RIJ26388.1"/>
    </source>
</evidence>